<dbReference type="EMBL" id="GEBQ01020010">
    <property type="protein sequence ID" value="JAT19967.1"/>
    <property type="molecule type" value="Transcribed_RNA"/>
</dbReference>
<gene>
    <name evidence="2" type="ORF">g.16555</name>
</gene>
<proteinExistence type="predicted"/>
<accession>A0A1B6L8D4</accession>
<evidence type="ECO:0000256" key="1">
    <source>
        <dbReference type="SAM" id="SignalP"/>
    </source>
</evidence>
<feature type="chain" id="PRO_5008587177" evidence="1">
    <location>
        <begin position="22"/>
        <end position="123"/>
    </location>
</feature>
<sequence>MFISTILFGLAFFCSYEGAAAANRDIDNLSANIAASISHDLELGERAEPGSGGILYEAVRHVGPQLDQLASMMSPQEAADTVIERLVSDNEGNGLATRMGRQRLGHLAQIMRNAILRRQYLGK</sequence>
<organism evidence="2">
    <name type="scientific">Graphocephala atropunctata</name>
    <dbReference type="NCBI Taxonomy" id="36148"/>
    <lineage>
        <taxon>Eukaryota</taxon>
        <taxon>Metazoa</taxon>
        <taxon>Ecdysozoa</taxon>
        <taxon>Arthropoda</taxon>
        <taxon>Hexapoda</taxon>
        <taxon>Insecta</taxon>
        <taxon>Pterygota</taxon>
        <taxon>Neoptera</taxon>
        <taxon>Paraneoptera</taxon>
        <taxon>Hemiptera</taxon>
        <taxon>Auchenorrhyncha</taxon>
        <taxon>Membracoidea</taxon>
        <taxon>Cicadellidae</taxon>
        <taxon>Cicadellinae</taxon>
        <taxon>Cicadellini</taxon>
        <taxon>Graphocephala</taxon>
    </lineage>
</organism>
<protein>
    <submittedName>
        <fullName evidence="2">Uncharacterized protein</fullName>
    </submittedName>
</protein>
<dbReference type="AlphaFoldDB" id="A0A1B6L8D4"/>
<keyword evidence="1" id="KW-0732">Signal</keyword>
<evidence type="ECO:0000313" key="2">
    <source>
        <dbReference type="EMBL" id="JAT19967.1"/>
    </source>
</evidence>
<reference evidence="2" key="1">
    <citation type="submission" date="2015-11" db="EMBL/GenBank/DDBJ databases">
        <title>De novo transcriptome assembly of four potential Pierce s Disease insect vectors from Arizona vineyards.</title>
        <authorList>
            <person name="Tassone E.E."/>
        </authorList>
    </citation>
    <scope>NUCLEOTIDE SEQUENCE</scope>
</reference>
<feature type="signal peptide" evidence="1">
    <location>
        <begin position="1"/>
        <end position="21"/>
    </location>
</feature>
<name>A0A1B6L8D4_9HEMI</name>